<name>A0A9X0AT55_9HELO</name>
<comment type="caution">
    <text evidence="2">The sequence shown here is derived from an EMBL/GenBank/DDBJ whole genome shotgun (WGS) entry which is preliminary data.</text>
</comment>
<protein>
    <submittedName>
        <fullName evidence="2">Uncharacterized protein</fullName>
    </submittedName>
</protein>
<keyword evidence="1" id="KW-0472">Membrane</keyword>
<dbReference type="AlphaFoldDB" id="A0A9X0AT55"/>
<dbReference type="Proteomes" id="UP001152300">
    <property type="component" value="Unassembled WGS sequence"/>
</dbReference>
<dbReference type="EMBL" id="JAPEIS010000003">
    <property type="protein sequence ID" value="KAJ8068481.1"/>
    <property type="molecule type" value="Genomic_DNA"/>
</dbReference>
<gene>
    <name evidence="2" type="ORF">OCU04_004035</name>
</gene>
<evidence type="ECO:0000313" key="3">
    <source>
        <dbReference type="Proteomes" id="UP001152300"/>
    </source>
</evidence>
<proteinExistence type="predicted"/>
<organism evidence="2 3">
    <name type="scientific">Sclerotinia nivalis</name>
    <dbReference type="NCBI Taxonomy" id="352851"/>
    <lineage>
        <taxon>Eukaryota</taxon>
        <taxon>Fungi</taxon>
        <taxon>Dikarya</taxon>
        <taxon>Ascomycota</taxon>
        <taxon>Pezizomycotina</taxon>
        <taxon>Leotiomycetes</taxon>
        <taxon>Helotiales</taxon>
        <taxon>Sclerotiniaceae</taxon>
        <taxon>Sclerotinia</taxon>
    </lineage>
</organism>
<evidence type="ECO:0000256" key="1">
    <source>
        <dbReference type="SAM" id="Phobius"/>
    </source>
</evidence>
<accession>A0A9X0AT55</accession>
<sequence>MRRLMGGWASLIQTFPTILFFCSPSFFFFFDDLLATLTLIFQYSSNKKESKQARFRRMIFCRYKFQSRMHIDIVWKRANILGLGYDDSEEREEEREEIT</sequence>
<feature type="transmembrane region" description="Helical" evidence="1">
    <location>
        <begin position="18"/>
        <end position="41"/>
    </location>
</feature>
<keyword evidence="1" id="KW-1133">Transmembrane helix</keyword>
<evidence type="ECO:0000313" key="2">
    <source>
        <dbReference type="EMBL" id="KAJ8068481.1"/>
    </source>
</evidence>
<reference evidence="2" key="1">
    <citation type="submission" date="2022-11" db="EMBL/GenBank/DDBJ databases">
        <title>Genome Resource of Sclerotinia nivalis Strain SnTB1, a Plant Pathogen Isolated from American Ginseng.</title>
        <authorList>
            <person name="Fan S."/>
        </authorList>
    </citation>
    <scope>NUCLEOTIDE SEQUENCE</scope>
    <source>
        <strain evidence="2">SnTB1</strain>
    </source>
</reference>
<keyword evidence="1" id="KW-0812">Transmembrane</keyword>
<keyword evidence="3" id="KW-1185">Reference proteome</keyword>